<dbReference type="InterPro" id="IPR009097">
    <property type="entry name" value="Cyclic_Pdiesterase"/>
</dbReference>
<comment type="caution">
    <text evidence="1">The sequence shown here is derived from an EMBL/GenBank/DDBJ whole genome shotgun (WGS) entry which is preliminary data.</text>
</comment>
<dbReference type="EMBL" id="RPDH01000002">
    <property type="protein sequence ID" value="RPE09066.1"/>
    <property type="molecule type" value="Genomic_DNA"/>
</dbReference>
<proteinExistence type="predicted"/>
<keyword evidence="1" id="KW-0436">Ligase</keyword>
<dbReference type="GO" id="GO:0016874">
    <property type="term" value="F:ligase activity"/>
    <property type="evidence" value="ECO:0007669"/>
    <property type="project" value="UniProtKB-KW"/>
</dbReference>
<reference evidence="1 2" key="1">
    <citation type="submission" date="2018-11" db="EMBL/GenBank/DDBJ databases">
        <title>Chitinophaga lutea sp.nov., isolate from arsenic contaminated soil.</title>
        <authorList>
            <person name="Zong Y."/>
        </authorList>
    </citation>
    <scope>NUCLEOTIDE SEQUENCE [LARGE SCALE GENOMIC DNA]</scope>
    <source>
        <strain evidence="1 2">ZY74</strain>
    </source>
</reference>
<protein>
    <submittedName>
        <fullName evidence="1">2'-5' RNA ligase family protein</fullName>
    </submittedName>
</protein>
<keyword evidence="2" id="KW-1185">Reference proteome</keyword>
<organism evidence="1 2">
    <name type="scientific">Chitinophaga lutea</name>
    <dbReference type="NCBI Taxonomy" id="2488634"/>
    <lineage>
        <taxon>Bacteria</taxon>
        <taxon>Pseudomonadati</taxon>
        <taxon>Bacteroidota</taxon>
        <taxon>Chitinophagia</taxon>
        <taxon>Chitinophagales</taxon>
        <taxon>Chitinophagaceae</taxon>
        <taxon>Chitinophaga</taxon>
    </lineage>
</organism>
<dbReference type="Proteomes" id="UP000278351">
    <property type="component" value="Unassembled WGS sequence"/>
</dbReference>
<evidence type="ECO:0000313" key="1">
    <source>
        <dbReference type="EMBL" id="RPE09066.1"/>
    </source>
</evidence>
<dbReference type="Gene3D" id="3.90.1140.10">
    <property type="entry name" value="Cyclic phosphodiesterase"/>
    <property type="match status" value="1"/>
</dbReference>
<accession>A0A3N4PLH3</accession>
<dbReference type="AlphaFoldDB" id="A0A3N4PLH3"/>
<gene>
    <name evidence="1" type="ORF">EGT74_18840</name>
</gene>
<dbReference type="OrthoDB" id="1351981at2"/>
<dbReference type="RefSeq" id="WP_123848067.1">
    <property type="nucleotide sequence ID" value="NZ_RPDH01000002.1"/>
</dbReference>
<dbReference type="SUPFAM" id="SSF55144">
    <property type="entry name" value="LigT-like"/>
    <property type="match status" value="1"/>
</dbReference>
<name>A0A3N4PLH3_9BACT</name>
<evidence type="ECO:0000313" key="2">
    <source>
        <dbReference type="Proteomes" id="UP000278351"/>
    </source>
</evidence>
<dbReference type="Pfam" id="PF13563">
    <property type="entry name" value="2_5_RNA_ligase2"/>
    <property type="match status" value="1"/>
</dbReference>
<sequence length="193" mass="22473">MENEVFNDYMLVIHPDAQTLHDISIFRHLISEELGIDQAAFSQAHIALFRSEFPEKYEADFISMVEEMVQEQSAFTIYTSRIDHSKQGDSKHLFYVNVANPKPVEELHKKIMHTFEVKPGTFRPHIALARAVNSQQFNQLAPYFANKMFVRSFHCHSFSLLKKQPDGRRYEVVREFQFGKDNASEHPLFTHAA</sequence>